<gene>
    <name evidence="8" type="primary">HAP1</name>
</gene>
<feature type="coiled-coil region" evidence="4">
    <location>
        <begin position="291"/>
        <end position="321"/>
    </location>
</feature>
<dbReference type="GO" id="GO:0006605">
    <property type="term" value="P:protein targeting"/>
    <property type="evidence" value="ECO:0007669"/>
    <property type="project" value="TreeGrafter"/>
</dbReference>
<dbReference type="PANTHER" id="PTHR15751:SF14">
    <property type="entry name" value="HUNTINGTIN-ASSOCIATED PROTEIN 1"/>
    <property type="match status" value="1"/>
</dbReference>
<dbReference type="GO" id="GO:0047496">
    <property type="term" value="P:vesicle transport along microtubule"/>
    <property type="evidence" value="ECO:0007669"/>
    <property type="project" value="TreeGrafter"/>
</dbReference>
<evidence type="ECO:0000256" key="3">
    <source>
        <dbReference type="ARBA" id="ARBA00023128"/>
    </source>
</evidence>
<accession>A0A8B8WAU6</accession>
<evidence type="ECO:0000256" key="1">
    <source>
        <dbReference type="ARBA" id="ARBA00004173"/>
    </source>
</evidence>
<name>A0A8B8WAU6_BALMU</name>
<dbReference type="GO" id="GO:0005102">
    <property type="term" value="F:signaling receptor binding"/>
    <property type="evidence" value="ECO:0007669"/>
    <property type="project" value="TreeGrafter"/>
</dbReference>
<dbReference type="Pfam" id="PF04849">
    <property type="entry name" value="HAP1_N"/>
    <property type="match status" value="1"/>
</dbReference>
<dbReference type="GO" id="GO:0030425">
    <property type="term" value="C:dendrite"/>
    <property type="evidence" value="ECO:0007669"/>
    <property type="project" value="TreeGrafter"/>
</dbReference>
<sequence>MRPKELGQGSAGDWPGPGDPAAVTPAPPPAANPAPEPSAEPEPAPVQVPAAGLGAGSGSATVSGPSAGARPASKAGSEAGAQRASAFLAVQGNAQSVPNNSDAPWTRFIFQGPFGPRAAGLGTGKAAGIWKTPAAYIGRRPGVSGPERAAFIRELEEALCPDLRPPVKKITQEDVKVMLSLLEERERDLNTAARIGQSLVKQNSVLMEENSKLEAMLGSAREEILHLRHQVSLRDDLLQLFSDSDDDEEEEEEEEEEDEGEEEEEQGHDHSYEASDPTPLTESESHRCPQLEALQEQLRLLEEENEQLREEVSQLDDLEEEEQMFILDCVEQFSEASQQMVELSEVLALRLENYEQQQREVAQLRAQVMKLQRCCRSYGAEAEKLQQQLASEKEIQMQLQDELQDLREKYSECGSMLIEAQEEVKTLRQQASTGSVTHYTYTVPLEALPDFQETLAEELRMSIRRIISDPVFFMERNYEVTTEETSDLGYELHHSEDREQEQGLEAEEGPMSAEHFVPAEELGATERLPAEEGVTEEAELVSEEAEAWEEVELELDEATQMNVVMSALEASGLGPSHLDMKYVLQQLANWQDAHYRQQLRQKMLQKGSPTLQQWQQQAKTNMGGGIVEEQLGVPTQDFRRLEEERVNHPPRAWEEEGPSGATQAIGTKASASKGRSRTSPLGESEGRESPALRSSWRYQRLCCFPAACRGPTDSLRPLIPLPGQAPPSPDLPSLAQKPDPRSVTSPPAVLMNLGRNLRAQALTLFWDRLKEPRPSFCSWCKSCGCWAWITWWPQGRKKPRGRPTSYQTPL</sequence>
<dbReference type="InterPro" id="IPR006933">
    <property type="entry name" value="HAP1_N"/>
</dbReference>
<dbReference type="GO" id="GO:0048011">
    <property type="term" value="P:neurotrophin TRK receptor signaling pathway"/>
    <property type="evidence" value="ECO:0007669"/>
    <property type="project" value="TreeGrafter"/>
</dbReference>
<dbReference type="KEGG" id="bmus:118887507"/>
<evidence type="ECO:0000259" key="6">
    <source>
        <dbReference type="SMART" id="SM01424"/>
    </source>
</evidence>
<reference evidence="8" key="1">
    <citation type="submission" date="2025-08" db="UniProtKB">
        <authorList>
            <consortium name="RefSeq"/>
        </authorList>
    </citation>
    <scope>IDENTIFICATION</scope>
    <source>
        <tissue evidence="8">Epidermis and Blubber</tissue>
    </source>
</reference>
<proteinExistence type="predicted"/>
<protein>
    <submittedName>
        <fullName evidence="8">LOW QUALITY PROTEIN: huntingtin-associated protein 1</fullName>
    </submittedName>
</protein>
<evidence type="ECO:0000256" key="4">
    <source>
        <dbReference type="SAM" id="Coils"/>
    </source>
</evidence>
<dbReference type="SMART" id="SM01424">
    <property type="entry name" value="HAP1_N"/>
    <property type="match status" value="1"/>
</dbReference>
<feature type="domain" description="HAP1 N-terminal" evidence="6">
    <location>
        <begin position="1"/>
        <end position="430"/>
    </location>
</feature>
<comment type="subcellular location">
    <subcellularLocation>
        <location evidence="1">Mitochondrion</location>
    </subcellularLocation>
</comment>
<dbReference type="InterPro" id="IPR051946">
    <property type="entry name" value="Intracell_Traff-Reg"/>
</dbReference>
<evidence type="ECO:0000256" key="5">
    <source>
        <dbReference type="SAM" id="MobiDB-lite"/>
    </source>
</evidence>
<dbReference type="GO" id="GO:0022008">
    <property type="term" value="P:neurogenesis"/>
    <property type="evidence" value="ECO:0007669"/>
    <property type="project" value="TreeGrafter"/>
</dbReference>
<evidence type="ECO:0000256" key="2">
    <source>
        <dbReference type="ARBA" id="ARBA00023054"/>
    </source>
</evidence>
<feature type="compositionally biased region" description="Acidic residues" evidence="5">
    <location>
        <begin position="243"/>
        <end position="266"/>
    </location>
</feature>
<feature type="compositionally biased region" description="Low complexity" evidence="5">
    <location>
        <begin position="47"/>
        <end position="69"/>
    </location>
</feature>
<dbReference type="Proteomes" id="UP000694857">
    <property type="component" value="Chromosome 20"/>
</dbReference>
<feature type="compositionally biased region" description="Pro residues" evidence="5">
    <location>
        <begin position="25"/>
        <end position="46"/>
    </location>
</feature>
<dbReference type="GO" id="GO:1904115">
    <property type="term" value="C:axon cytoplasm"/>
    <property type="evidence" value="ECO:0007669"/>
    <property type="project" value="GOC"/>
</dbReference>
<dbReference type="GO" id="GO:0031410">
    <property type="term" value="C:cytoplasmic vesicle"/>
    <property type="evidence" value="ECO:0007669"/>
    <property type="project" value="TreeGrafter"/>
</dbReference>
<keyword evidence="3" id="KW-0496">Mitochondrion</keyword>
<dbReference type="PANTHER" id="PTHR15751">
    <property type="entry name" value="TRAFFICKING KINESIN-BINDING PROTEIN"/>
    <property type="match status" value="1"/>
</dbReference>
<dbReference type="GO" id="GO:0048311">
    <property type="term" value="P:mitochondrion distribution"/>
    <property type="evidence" value="ECO:0007669"/>
    <property type="project" value="TreeGrafter"/>
</dbReference>
<dbReference type="GO" id="GO:0005739">
    <property type="term" value="C:mitochondrion"/>
    <property type="evidence" value="ECO:0007669"/>
    <property type="project" value="UniProtKB-SubCell"/>
</dbReference>
<keyword evidence="7" id="KW-1185">Reference proteome</keyword>
<dbReference type="GeneID" id="118887507"/>
<feature type="compositionally biased region" description="Pro residues" evidence="5">
    <location>
        <begin position="719"/>
        <end position="730"/>
    </location>
</feature>
<feature type="region of interest" description="Disordered" evidence="5">
    <location>
        <begin position="1"/>
        <end position="78"/>
    </location>
</feature>
<dbReference type="AlphaFoldDB" id="A0A8B8WAU6"/>
<dbReference type="RefSeq" id="XP_036694258.1">
    <property type="nucleotide sequence ID" value="XM_036838363.1"/>
</dbReference>
<dbReference type="GO" id="GO:0017022">
    <property type="term" value="F:myosin binding"/>
    <property type="evidence" value="ECO:0007669"/>
    <property type="project" value="TreeGrafter"/>
</dbReference>
<dbReference type="CTD" id="9001"/>
<dbReference type="GO" id="GO:0098957">
    <property type="term" value="P:anterograde axonal transport of mitochondrion"/>
    <property type="evidence" value="ECO:0007669"/>
    <property type="project" value="TreeGrafter"/>
</dbReference>
<evidence type="ECO:0000313" key="7">
    <source>
        <dbReference type="Proteomes" id="UP000694857"/>
    </source>
</evidence>
<keyword evidence="2 4" id="KW-0175">Coiled coil</keyword>
<feature type="coiled-coil region" evidence="4">
    <location>
        <begin position="347"/>
        <end position="423"/>
    </location>
</feature>
<feature type="region of interest" description="Disordered" evidence="5">
    <location>
        <begin position="242"/>
        <end position="286"/>
    </location>
</feature>
<feature type="region of interest" description="Disordered" evidence="5">
    <location>
        <begin position="648"/>
        <end position="690"/>
    </location>
</feature>
<dbReference type="OrthoDB" id="10067624at2759"/>
<organism evidence="7 8">
    <name type="scientific">Balaenoptera musculus</name>
    <name type="common">Blue whale</name>
    <dbReference type="NCBI Taxonomy" id="9771"/>
    <lineage>
        <taxon>Eukaryota</taxon>
        <taxon>Metazoa</taxon>
        <taxon>Chordata</taxon>
        <taxon>Craniata</taxon>
        <taxon>Vertebrata</taxon>
        <taxon>Euteleostomi</taxon>
        <taxon>Mammalia</taxon>
        <taxon>Eutheria</taxon>
        <taxon>Laurasiatheria</taxon>
        <taxon>Artiodactyla</taxon>
        <taxon>Whippomorpha</taxon>
        <taxon>Cetacea</taxon>
        <taxon>Mysticeti</taxon>
        <taxon>Balaenopteridae</taxon>
        <taxon>Balaenoptera</taxon>
    </lineage>
</organism>
<feature type="region of interest" description="Disordered" evidence="5">
    <location>
        <begin position="715"/>
        <end position="744"/>
    </location>
</feature>
<evidence type="ECO:0000313" key="8">
    <source>
        <dbReference type="RefSeq" id="XP_036694258.1"/>
    </source>
</evidence>